<dbReference type="Proteomes" id="UP001180616">
    <property type="component" value="Chromosome"/>
</dbReference>
<evidence type="ECO:0000256" key="13">
    <source>
        <dbReference type="ARBA" id="ARBA00022984"/>
    </source>
</evidence>
<name>A0ABY9R477_9BACT</name>
<keyword evidence="15 19" id="KW-0131">Cell cycle</keyword>
<dbReference type="InterPro" id="IPR006094">
    <property type="entry name" value="Oxid_FAD_bind_N"/>
</dbReference>
<dbReference type="HAMAP" id="MF_00037">
    <property type="entry name" value="MurB"/>
    <property type="match status" value="1"/>
</dbReference>
<evidence type="ECO:0000256" key="9">
    <source>
        <dbReference type="ARBA" id="ARBA00022630"/>
    </source>
</evidence>
<dbReference type="Pfam" id="PF01565">
    <property type="entry name" value="FAD_binding_4"/>
    <property type="match status" value="1"/>
</dbReference>
<evidence type="ECO:0000256" key="17">
    <source>
        <dbReference type="ARBA" id="ARBA00031026"/>
    </source>
</evidence>
<dbReference type="EC" id="1.3.1.98" evidence="5 19"/>
<evidence type="ECO:0000313" key="21">
    <source>
        <dbReference type="EMBL" id="WMW66561.1"/>
    </source>
</evidence>
<feature type="domain" description="FAD-binding PCMH-type" evidence="20">
    <location>
        <begin position="18"/>
        <end position="199"/>
    </location>
</feature>
<dbReference type="SUPFAM" id="SSF56194">
    <property type="entry name" value="Uridine diphospho-N-Acetylenolpyruvylglucosamine reductase, MurB, C-terminal domain"/>
    <property type="match status" value="1"/>
</dbReference>
<sequence>MLKVLDGPVLAHRTTLRLGGRALAEVRATGPQDLDELPGALARLGGEPRMLGCGSNILADDGELPVVVVALEGGGPFDGAPEITGETLDGRVLVRVGAAQRLPRLVSRLSSWGLCGMEGLAGIPGAVGGAVAMNAGSYGCECGAALHAVSVFSPALGHVTLGRDRFRYGYRHFEILDAAGAPLDGWYLVTAATYALARCDSAVVHAAMRGNYLKKKATQPVLSHSAGCVFRNPSPLNPAGKLLDAAGLKGYRIGDMSFSTVHANFMVNEGHGTAKDAFSLLQLARVAVSERFGIDLELEVKVWSWR</sequence>
<keyword evidence="14 19" id="KW-0560">Oxidoreductase</keyword>
<evidence type="ECO:0000256" key="19">
    <source>
        <dbReference type="HAMAP-Rule" id="MF_00037"/>
    </source>
</evidence>
<dbReference type="InterPro" id="IPR003170">
    <property type="entry name" value="MurB"/>
</dbReference>
<dbReference type="GO" id="GO:0008762">
    <property type="term" value="F:UDP-N-acetylmuramate dehydrogenase activity"/>
    <property type="evidence" value="ECO:0007669"/>
    <property type="project" value="UniProtKB-EC"/>
</dbReference>
<keyword evidence="7 19" id="KW-0963">Cytoplasm</keyword>
<keyword evidence="11 19" id="KW-0521">NADP</keyword>
<evidence type="ECO:0000256" key="6">
    <source>
        <dbReference type="ARBA" id="ARBA00015188"/>
    </source>
</evidence>
<comment type="pathway">
    <text evidence="4 19">Cell wall biogenesis; peptidoglycan biosynthesis.</text>
</comment>
<feature type="active site" evidence="19">
    <location>
        <position position="299"/>
    </location>
</feature>
<accession>A0ABY9R477</accession>
<evidence type="ECO:0000256" key="16">
    <source>
        <dbReference type="ARBA" id="ARBA00023316"/>
    </source>
</evidence>
<feature type="active site" evidence="19">
    <location>
        <position position="171"/>
    </location>
</feature>
<dbReference type="PROSITE" id="PS51387">
    <property type="entry name" value="FAD_PCMH"/>
    <property type="match status" value="1"/>
</dbReference>
<evidence type="ECO:0000313" key="22">
    <source>
        <dbReference type="Proteomes" id="UP001180616"/>
    </source>
</evidence>
<keyword evidence="10 19" id="KW-0274">FAD</keyword>
<evidence type="ECO:0000256" key="1">
    <source>
        <dbReference type="ARBA" id="ARBA00001974"/>
    </source>
</evidence>
<keyword evidence="16 19" id="KW-0961">Cell wall biogenesis/degradation</keyword>
<evidence type="ECO:0000256" key="10">
    <source>
        <dbReference type="ARBA" id="ARBA00022827"/>
    </source>
</evidence>
<reference evidence="21" key="1">
    <citation type="submission" date="2023-09" db="EMBL/GenBank/DDBJ databases">
        <authorList>
            <consortium name="CW5 consortium"/>
            <person name="Lu C.-W."/>
        </authorList>
    </citation>
    <scope>NUCLEOTIDE SEQUENCE</scope>
    <source>
        <strain evidence="21">KPS</strain>
    </source>
</reference>
<keyword evidence="12 19" id="KW-0133">Cell shape</keyword>
<evidence type="ECO:0000256" key="18">
    <source>
        <dbReference type="ARBA" id="ARBA00048914"/>
    </source>
</evidence>
<keyword evidence="13 19" id="KW-0573">Peptidoglycan synthesis</keyword>
<keyword evidence="22" id="KW-1185">Reference proteome</keyword>
<dbReference type="InterPro" id="IPR016167">
    <property type="entry name" value="FAD-bd_PCMH_sub1"/>
</dbReference>
<dbReference type="NCBIfam" id="TIGR00179">
    <property type="entry name" value="murB"/>
    <property type="match status" value="1"/>
</dbReference>
<dbReference type="InterPro" id="IPR016169">
    <property type="entry name" value="FAD-bd_PCMH_sub2"/>
</dbReference>
<dbReference type="InterPro" id="IPR036635">
    <property type="entry name" value="MurB_C_sf"/>
</dbReference>
<dbReference type="PANTHER" id="PTHR21071:SF4">
    <property type="entry name" value="UDP-N-ACETYLENOLPYRUVOYLGLUCOSAMINE REDUCTASE"/>
    <property type="match status" value="1"/>
</dbReference>
<evidence type="ECO:0000259" key="20">
    <source>
        <dbReference type="PROSITE" id="PS51387"/>
    </source>
</evidence>
<dbReference type="Pfam" id="PF02873">
    <property type="entry name" value="MurB_C"/>
    <property type="match status" value="1"/>
</dbReference>
<evidence type="ECO:0000256" key="7">
    <source>
        <dbReference type="ARBA" id="ARBA00022490"/>
    </source>
</evidence>
<organism evidence="21 22">
    <name type="scientific">Nitratidesulfovibrio liaohensis</name>
    <dbReference type="NCBI Taxonomy" id="2604158"/>
    <lineage>
        <taxon>Bacteria</taxon>
        <taxon>Pseudomonadati</taxon>
        <taxon>Thermodesulfobacteriota</taxon>
        <taxon>Desulfovibrionia</taxon>
        <taxon>Desulfovibrionales</taxon>
        <taxon>Desulfovibrionaceae</taxon>
        <taxon>Nitratidesulfovibrio</taxon>
    </lineage>
</organism>
<dbReference type="InterPro" id="IPR016166">
    <property type="entry name" value="FAD-bd_PCMH"/>
</dbReference>
<proteinExistence type="inferred from homology"/>
<evidence type="ECO:0000256" key="15">
    <source>
        <dbReference type="ARBA" id="ARBA00023306"/>
    </source>
</evidence>
<dbReference type="InterPro" id="IPR036318">
    <property type="entry name" value="FAD-bd_PCMH-like_sf"/>
</dbReference>
<dbReference type="EMBL" id="CP133659">
    <property type="protein sequence ID" value="WMW66561.1"/>
    <property type="molecule type" value="Genomic_DNA"/>
</dbReference>
<evidence type="ECO:0000256" key="5">
    <source>
        <dbReference type="ARBA" id="ARBA00012518"/>
    </source>
</evidence>
<comment type="catalytic activity">
    <reaction evidence="18 19">
        <text>UDP-N-acetyl-alpha-D-muramate + NADP(+) = UDP-N-acetyl-3-O-(1-carboxyvinyl)-alpha-D-glucosamine + NADPH + H(+)</text>
        <dbReference type="Rhea" id="RHEA:12248"/>
        <dbReference type="ChEBI" id="CHEBI:15378"/>
        <dbReference type="ChEBI" id="CHEBI:57783"/>
        <dbReference type="ChEBI" id="CHEBI:58349"/>
        <dbReference type="ChEBI" id="CHEBI:68483"/>
        <dbReference type="ChEBI" id="CHEBI:70757"/>
        <dbReference type="EC" id="1.3.1.98"/>
    </reaction>
</comment>
<evidence type="ECO:0000256" key="11">
    <source>
        <dbReference type="ARBA" id="ARBA00022857"/>
    </source>
</evidence>
<dbReference type="PANTHER" id="PTHR21071">
    <property type="entry name" value="UDP-N-ACETYLENOLPYRUVOYLGLUCOSAMINE REDUCTASE"/>
    <property type="match status" value="1"/>
</dbReference>
<evidence type="ECO:0000256" key="4">
    <source>
        <dbReference type="ARBA" id="ARBA00004752"/>
    </source>
</evidence>
<evidence type="ECO:0000256" key="12">
    <source>
        <dbReference type="ARBA" id="ARBA00022960"/>
    </source>
</evidence>
<keyword evidence="9 19" id="KW-0285">Flavoprotein</keyword>
<feature type="active site" description="Proton donor" evidence="19">
    <location>
        <position position="228"/>
    </location>
</feature>
<dbReference type="Gene3D" id="3.30.465.10">
    <property type="match status" value="1"/>
</dbReference>
<evidence type="ECO:0000256" key="14">
    <source>
        <dbReference type="ARBA" id="ARBA00023002"/>
    </source>
</evidence>
<evidence type="ECO:0000256" key="3">
    <source>
        <dbReference type="ARBA" id="ARBA00004496"/>
    </source>
</evidence>
<dbReference type="Gene3D" id="3.90.78.10">
    <property type="entry name" value="UDP-N-acetylenolpyruvoylglucosamine reductase, C-terminal domain"/>
    <property type="match status" value="1"/>
</dbReference>
<comment type="subcellular location">
    <subcellularLocation>
        <location evidence="3 19">Cytoplasm</location>
    </subcellularLocation>
</comment>
<protein>
    <recommendedName>
        <fullName evidence="6 19">UDP-N-acetylenolpyruvoylglucosamine reductase</fullName>
        <ecNumber evidence="5 19">1.3.1.98</ecNumber>
    </recommendedName>
    <alternativeName>
        <fullName evidence="17 19">UDP-N-acetylmuramate dehydrogenase</fullName>
    </alternativeName>
</protein>
<dbReference type="Gene3D" id="3.30.43.10">
    <property type="entry name" value="Uridine Diphospho-n-acetylenolpyruvylglucosamine Reductase, domain 2"/>
    <property type="match status" value="1"/>
</dbReference>
<evidence type="ECO:0000256" key="8">
    <source>
        <dbReference type="ARBA" id="ARBA00022618"/>
    </source>
</evidence>
<dbReference type="InterPro" id="IPR011601">
    <property type="entry name" value="MurB_C"/>
</dbReference>
<comment type="similarity">
    <text evidence="19">Belongs to the MurB family.</text>
</comment>
<comment type="cofactor">
    <cofactor evidence="1 19">
        <name>FAD</name>
        <dbReference type="ChEBI" id="CHEBI:57692"/>
    </cofactor>
</comment>
<dbReference type="SUPFAM" id="SSF56176">
    <property type="entry name" value="FAD-binding/transporter-associated domain-like"/>
    <property type="match status" value="1"/>
</dbReference>
<gene>
    <name evidence="19 21" type="primary">murB</name>
    <name evidence="21" type="ORF">KPS_001153</name>
</gene>
<evidence type="ECO:0000256" key="2">
    <source>
        <dbReference type="ARBA" id="ARBA00003921"/>
    </source>
</evidence>
<dbReference type="RefSeq" id="WP_309542437.1">
    <property type="nucleotide sequence ID" value="NZ_CP133659.1"/>
</dbReference>
<keyword evidence="8 19" id="KW-0132">Cell division</keyword>
<comment type="function">
    <text evidence="2 19">Cell wall formation.</text>
</comment>